<evidence type="ECO:0000313" key="2">
    <source>
        <dbReference type="EMBL" id="VDP10014.1"/>
    </source>
</evidence>
<dbReference type="OrthoDB" id="5873594at2759"/>
<dbReference type="AlphaFoldDB" id="A0A183G7Q5"/>
<proteinExistence type="predicted"/>
<evidence type="ECO:0000256" key="1">
    <source>
        <dbReference type="SAM" id="SignalP"/>
    </source>
</evidence>
<protein>
    <submittedName>
        <fullName evidence="4">Effector protein</fullName>
    </submittedName>
</protein>
<evidence type="ECO:0000313" key="4">
    <source>
        <dbReference type="WBParaSite" id="HPBE_0001784001-mRNA-1"/>
    </source>
</evidence>
<reference evidence="4" key="2">
    <citation type="submission" date="2019-09" db="UniProtKB">
        <authorList>
            <consortium name="WormBaseParasite"/>
        </authorList>
    </citation>
    <scope>IDENTIFICATION</scope>
</reference>
<sequence length="209" mass="24168">MARTIFVVAIIIAFAAAAKYGFKYTFGTRHNKYHCEAGKGTANFRKVAIVVVTYDSKTRQIKTRHEDAVDVPMDGAVWGPSKMIQADLDGREIGLFWAFMRKDDSRRNENPVSNVMIRNVLGKYLTEPAQGSDVGSMYYQYPIVPFFEMIIFPDANEQADQKSIQFKTYEALCNKTNAWIANEGFYKFETRLKEWIPIYYDPTFTDFYY</sequence>
<organism evidence="3 4">
    <name type="scientific">Heligmosomoides polygyrus</name>
    <name type="common">Parasitic roundworm</name>
    <dbReference type="NCBI Taxonomy" id="6339"/>
    <lineage>
        <taxon>Eukaryota</taxon>
        <taxon>Metazoa</taxon>
        <taxon>Ecdysozoa</taxon>
        <taxon>Nematoda</taxon>
        <taxon>Chromadorea</taxon>
        <taxon>Rhabditida</taxon>
        <taxon>Rhabditina</taxon>
        <taxon>Rhabditomorpha</taxon>
        <taxon>Strongyloidea</taxon>
        <taxon>Heligmosomidae</taxon>
        <taxon>Heligmosomoides</taxon>
    </lineage>
</organism>
<name>A0A183G7Q5_HELPZ</name>
<feature type="chain" id="PRO_5044551939" evidence="1">
    <location>
        <begin position="18"/>
        <end position="209"/>
    </location>
</feature>
<evidence type="ECO:0000313" key="3">
    <source>
        <dbReference type="Proteomes" id="UP000050761"/>
    </source>
</evidence>
<keyword evidence="3" id="KW-1185">Reference proteome</keyword>
<accession>A0A3P8BVC7</accession>
<dbReference type="EMBL" id="UZAH01030291">
    <property type="protein sequence ID" value="VDP10014.1"/>
    <property type="molecule type" value="Genomic_DNA"/>
</dbReference>
<gene>
    <name evidence="2" type="ORF">HPBE_LOCUS17839</name>
</gene>
<dbReference type="WBParaSite" id="HPBE_0001784001-mRNA-1">
    <property type="protein sequence ID" value="HPBE_0001784001-mRNA-1"/>
    <property type="gene ID" value="HPBE_0001784001"/>
</dbReference>
<keyword evidence="1" id="KW-0732">Signal</keyword>
<feature type="signal peptide" evidence="1">
    <location>
        <begin position="1"/>
        <end position="17"/>
    </location>
</feature>
<dbReference type="Proteomes" id="UP000050761">
    <property type="component" value="Unassembled WGS sequence"/>
</dbReference>
<accession>A0A183G7Q5</accession>
<reference evidence="2 3" key="1">
    <citation type="submission" date="2018-11" db="EMBL/GenBank/DDBJ databases">
        <authorList>
            <consortium name="Pathogen Informatics"/>
        </authorList>
    </citation>
    <scope>NUCLEOTIDE SEQUENCE [LARGE SCALE GENOMIC DNA]</scope>
</reference>